<dbReference type="SUPFAM" id="SSF51161">
    <property type="entry name" value="Trimeric LpxA-like enzymes"/>
    <property type="match status" value="1"/>
</dbReference>
<dbReference type="EMBL" id="VIGV01000001">
    <property type="protein sequence ID" value="TWS25810.1"/>
    <property type="molecule type" value="Genomic_DNA"/>
</dbReference>
<dbReference type="Gene3D" id="2.160.10.10">
    <property type="entry name" value="Hexapeptide repeat proteins"/>
    <property type="match status" value="1"/>
</dbReference>
<name>A0A5C5RTF6_9ACTN</name>
<accession>A0A5C5RTF6</accession>
<dbReference type="InterPro" id="IPR011004">
    <property type="entry name" value="Trimer_LpxA-like_sf"/>
</dbReference>
<organism evidence="1 2">
    <name type="scientific">Tsukamurella sputi</name>
    <dbReference type="NCBI Taxonomy" id="2591848"/>
    <lineage>
        <taxon>Bacteria</taxon>
        <taxon>Bacillati</taxon>
        <taxon>Actinomycetota</taxon>
        <taxon>Actinomycetes</taxon>
        <taxon>Mycobacteriales</taxon>
        <taxon>Tsukamurellaceae</taxon>
        <taxon>Tsukamurella</taxon>
    </lineage>
</organism>
<keyword evidence="2" id="KW-1185">Reference proteome</keyword>
<sequence length="244" mass="26211">MALVLRKPEDRSGLVALIVWLLPGSRLKTRLLNALGNDIHADVTIGPNVVVACGPLRVAQGARVGSLNTFRNMAEVRVGAGCFFGNLNSVTAHPDFQQDHPWAGRLILDPESGVTSRHYLDCSGEIRIHRMGAIGGVQSILQSHEIDLRRNEPSIGRISIGEYGLTATRALVLKDAHVPPRSVLAAGGVLMRGDTGGKEGVYAGNPARFVKELRDAKWMSRTELDTPVRRAAAARSDATAEVAD</sequence>
<proteinExistence type="predicted"/>
<protein>
    <submittedName>
        <fullName evidence="1">Uncharacterized protein</fullName>
    </submittedName>
</protein>
<comment type="caution">
    <text evidence="1">The sequence shown here is derived from an EMBL/GenBank/DDBJ whole genome shotgun (WGS) entry which is preliminary data.</text>
</comment>
<evidence type="ECO:0000313" key="1">
    <source>
        <dbReference type="EMBL" id="TWS25810.1"/>
    </source>
</evidence>
<reference evidence="1 2" key="1">
    <citation type="submission" date="2019-08" db="EMBL/GenBank/DDBJ databases">
        <title>Tsukamurella conjunctivitidis sp. nov., Tsukamurella assacharolytica sp. nov. and Tsukamurella sputae sp. nov. isolated from patients with conjunctivitis, bacteraemia (lymphoma) and respiratory infection (sputum) in Hong Kong.</title>
        <authorList>
            <person name="Fok K.M.N."/>
            <person name="Fong J.Y.H."/>
        </authorList>
    </citation>
    <scope>NUCLEOTIDE SEQUENCE [LARGE SCALE GENOMIC DNA]</scope>
    <source>
        <strain evidence="1 2">HKU70</strain>
    </source>
</reference>
<dbReference type="AlphaFoldDB" id="A0A5C5RTF6"/>
<dbReference type="OrthoDB" id="9815592at2"/>
<evidence type="ECO:0000313" key="2">
    <source>
        <dbReference type="Proteomes" id="UP000319792"/>
    </source>
</evidence>
<gene>
    <name evidence="1" type="ORF">FK268_00615</name>
</gene>
<dbReference type="Proteomes" id="UP000319792">
    <property type="component" value="Unassembled WGS sequence"/>
</dbReference>
<dbReference type="RefSeq" id="WP_146430173.1">
    <property type="nucleotide sequence ID" value="NZ_VIGV01000001.1"/>
</dbReference>